<accession>A0A0K8UM53</accession>
<organism evidence="1">
    <name type="scientific">Bactrocera latifrons</name>
    <name type="common">Malaysian fruit fly</name>
    <name type="synonym">Chaetodacus latifrons</name>
    <dbReference type="NCBI Taxonomy" id="174628"/>
    <lineage>
        <taxon>Eukaryota</taxon>
        <taxon>Metazoa</taxon>
        <taxon>Ecdysozoa</taxon>
        <taxon>Arthropoda</taxon>
        <taxon>Hexapoda</taxon>
        <taxon>Insecta</taxon>
        <taxon>Pterygota</taxon>
        <taxon>Neoptera</taxon>
        <taxon>Endopterygota</taxon>
        <taxon>Diptera</taxon>
        <taxon>Brachycera</taxon>
        <taxon>Muscomorpha</taxon>
        <taxon>Tephritoidea</taxon>
        <taxon>Tephritidae</taxon>
        <taxon>Bactrocera</taxon>
        <taxon>Bactrocera</taxon>
    </lineage>
</organism>
<reference evidence="1" key="1">
    <citation type="submission" date="2015-06" db="EMBL/GenBank/DDBJ databases">
        <authorList>
            <person name="Hoefler B.C."/>
            <person name="Straight P.D."/>
        </authorList>
    </citation>
    <scope>NUCLEOTIDE SEQUENCE</scope>
</reference>
<sequence>KGCFFGDLTPFGSVSTTLCCRRRKKASSILDMRALRGPIIDPDHYLFAAKIRIRFCAAKSEHQQTKGRFDVEKLQSQQTAEQISTRLALMLSASTCQQLSIRVLWYDNSNSLRTLTPAIETIGLRKMQRNYWYDEECRVAAERKHTYYLATLRSTTRRAG</sequence>
<dbReference type="AlphaFoldDB" id="A0A0K8UM53"/>
<protein>
    <submittedName>
        <fullName evidence="1">Uncharacterized protein</fullName>
    </submittedName>
</protein>
<dbReference type="EMBL" id="GDHF01024557">
    <property type="protein sequence ID" value="JAI27757.1"/>
    <property type="molecule type" value="Transcribed_RNA"/>
</dbReference>
<proteinExistence type="predicted"/>
<name>A0A0K8UM53_BACLA</name>
<evidence type="ECO:0000313" key="1">
    <source>
        <dbReference type="EMBL" id="JAI27757.1"/>
    </source>
</evidence>
<feature type="non-terminal residue" evidence="1">
    <location>
        <position position="1"/>
    </location>
</feature>
<gene>
    <name evidence="1" type="ORF">c2_g3_i2</name>
</gene>